<organism evidence="2 3">
    <name type="scientific">Burkholderia mayonis</name>
    <dbReference type="NCBI Taxonomy" id="1385591"/>
    <lineage>
        <taxon>Bacteria</taxon>
        <taxon>Pseudomonadati</taxon>
        <taxon>Pseudomonadota</taxon>
        <taxon>Betaproteobacteria</taxon>
        <taxon>Burkholderiales</taxon>
        <taxon>Burkholderiaceae</taxon>
        <taxon>Burkholderia</taxon>
        <taxon>pseudomallei group</taxon>
    </lineage>
</organism>
<dbReference type="Proteomes" id="UP000067711">
    <property type="component" value="Chromosome 2"/>
</dbReference>
<keyword evidence="1" id="KW-0802">TPR repeat</keyword>
<evidence type="ECO:0000256" key="1">
    <source>
        <dbReference type="PROSITE-ProRule" id="PRU00339"/>
    </source>
</evidence>
<dbReference type="PANTHER" id="PTHR45588:SF1">
    <property type="entry name" value="WW DOMAIN-CONTAINING PROTEIN"/>
    <property type="match status" value="1"/>
</dbReference>
<dbReference type="AlphaFoldDB" id="A0A1B4FSC3"/>
<name>A0A1B4FSC3_9BURK</name>
<dbReference type="InterPro" id="IPR019734">
    <property type="entry name" value="TPR_rpt"/>
</dbReference>
<accession>A0A1B4FSC3</accession>
<dbReference type="InterPro" id="IPR011990">
    <property type="entry name" value="TPR-like_helical_dom_sf"/>
</dbReference>
<dbReference type="Gene3D" id="1.25.40.10">
    <property type="entry name" value="Tetratricopeptide repeat domain"/>
    <property type="match status" value="2"/>
</dbReference>
<proteinExistence type="predicted"/>
<gene>
    <name evidence="2" type="ORF">WS71_03955</name>
</gene>
<protein>
    <recommendedName>
        <fullName evidence="4">Tetratricopeptide repeat protein</fullName>
    </recommendedName>
</protein>
<dbReference type="EMBL" id="CP013388">
    <property type="protein sequence ID" value="AOJ06566.1"/>
    <property type="molecule type" value="Genomic_DNA"/>
</dbReference>
<feature type="repeat" description="TPR" evidence="1">
    <location>
        <begin position="61"/>
        <end position="94"/>
    </location>
</feature>
<dbReference type="PROSITE" id="PS50005">
    <property type="entry name" value="TPR"/>
    <property type="match status" value="1"/>
</dbReference>
<evidence type="ECO:0000313" key="3">
    <source>
        <dbReference type="Proteomes" id="UP000067711"/>
    </source>
</evidence>
<evidence type="ECO:0000313" key="2">
    <source>
        <dbReference type="EMBL" id="AOJ06566.1"/>
    </source>
</evidence>
<dbReference type="PANTHER" id="PTHR45588">
    <property type="entry name" value="TPR DOMAIN-CONTAINING PROTEIN"/>
    <property type="match status" value="1"/>
</dbReference>
<evidence type="ECO:0008006" key="4">
    <source>
        <dbReference type="Google" id="ProtNLM"/>
    </source>
</evidence>
<sequence length="588" mass="67310">MHATTAVHSMQDMGSEHMMSAPPGSKISFALSEIAANDPEPPTDFQLGDLTRKIKTNNPETQAFFDQGLRFYCAFNLREAYRAFEAALKRDPNCVMCRWGIAMSLGVNINQIDQPEPDRRIAQQKLKEALRIVDADQKERSLVEALLPRYEAHRQIPRERERQDRRNKDYAEAMTTLAHKYPDDPDIQTLYADAVMNRKPWEYWDHQGNAAYPDIPPAVTAIKDELKEHSDHMGLVHWYIHIREGSEEPNDVTDFAKKLASLAPDAGHLVHMPSHIYYRIGEHQKSFEANRDAVLKDDGYFEKVHAGRPGGIDHPDGDRYRWGYYRHNIHFALASAIMTGNVANMQWAADRLLKSEGDGITFRTDRYRGVYYQALPYFMSANDIINQPPPDGTQKDWRFSSVSWDYAQVLAYVRNHDDRGAQNAYTKLVKDVAAFEKERRDEVMNQQAAQIMKSIAQARIDQMKGKSQSGVRALEHSANLQDAMNYDEPPYWMVPVRQTLAALLIDLGRYGKAIDTLHKSLGGNDPDRIPYTNFRGNIWAYFGLTQAYERMGSLTPDQRKDYDRAREWLAEYCTPTMSACASLSLDSM</sequence>
<dbReference type="SUPFAM" id="SSF48452">
    <property type="entry name" value="TPR-like"/>
    <property type="match status" value="1"/>
</dbReference>
<reference evidence="2 3" key="1">
    <citation type="submission" date="2015-12" db="EMBL/GenBank/DDBJ databases">
        <title>Diversity of Burkholderia near neighbor genomes.</title>
        <authorList>
            <person name="Sahl J."/>
            <person name="Wagner D."/>
            <person name="Keim P."/>
        </authorList>
    </citation>
    <scope>NUCLEOTIDE SEQUENCE [LARGE SCALE GENOMIC DNA]</scope>
    <source>
        <strain evidence="2 3">BDU8</strain>
    </source>
</reference>